<evidence type="ECO:0000313" key="1">
    <source>
        <dbReference type="EMBL" id="QJA76029.1"/>
    </source>
</evidence>
<dbReference type="EMBL" id="MT142200">
    <property type="protein sequence ID" value="QJA76029.1"/>
    <property type="molecule type" value="Genomic_DNA"/>
</dbReference>
<dbReference type="AlphaFoldDB" id="A0A6M3K1H7"/>
<name>A0A6M3K1H7_9ZZZZ</name>
<accession>A0A6M3K1H7</accession>
<sequence length="241" mass="28953">MDRKRYGKVLMRLDQFINEDVKVISNDVDTTVNILNERCSYYIKLLKSNGIKIPFLRGFYTNIRDNYILARKSVRQDRRSQGMFATEYKNLNNFLEEAGHVRRDKSVIFSSDYHRAVEFGIPHFMFPEGKFNYTWIYSGDINIPRLFHTPSDANSLKTFLEEYSLFKKHDFDVRELEKINTYDNTSYSKILKDVEKLFVTNKNIRECHIKKYEIWFNCKNFYFMLLKDNNTTEVIKRIFNV</sequence>
<organism evidence="1">
    <name type="scientific">viral metagenome</name>
    <dbReference type="NCBI Taxonomy" id="1070528"/>
    <lineage>
        <taxon>unclassified sequences</taxon>
        <taxon>metagenomes</taxon>
        <taxon>organismal metagenomes</taxon>
    </lineage>
</organism>
<reference evidence="1" key="1">
    <citation type="submission" date="2020-03" db="EMBL/GenBank/DDBJ databases">
        <title>The deep terrestrial virosphere.</title>
        <authorList>
            <person name="Holmfeldt K."/>
            <person name="Nilsson E."/>
            <person name="Simone D."/>
            <person name="Lopez-Fernandez M."/>
            <person name="Wu X."/>
            <person name="de Brujin I."/>
            <person name="Lundin D."/>
            <person name="Andersson A."/>
            <person name="Bertilsson S."/>
            <person name="Dopson M."/>
        </authorList>
    </citation>
    <scope>NUCLEOTIDE SEQUENCE</scope>
    <source>
        <strain evidence="1">MM415A01602</strain>
    </source>
</reference>
<gene>
    <name evidence="1" type="ORF">MM415A01602_0013</name>
</gene>
<proteinExistence type="predicted"/>
<protein>
    <submittedName>
        <fullName evidence="1">Uncharacterized protein</fullName>
    </submittedName>
</protein>